<dbReference type="EMBL" id="JACATZ010000003">
    <property type="protein sequence ID" value="NWJ48403.1"/>
    <property type="molecule type" value="Genomic_DNA"/>
</dbReference>
<evidence type="ECO:0000313" key="13">
    <source>
        <dbReference type="Proteomes" id="UP001431572"/>
    </source>
</evidence>
<keyword evidence="2" id="KW-0902">Two-component regulatory system</keyword>
<dbReference type="EMBL" id="CP128400">
    <property type="protein sequence ID" value="WJW68337.1"/>
    <property type="molecule type" value="Genomic_DNA"/>
</dbReference>
<dbReference type="PANTHER" id="PTHR48111:SF50">
    <property type="entry name" value="KDP OPERON TRANSCRIPTIONAL REGULATORY PROTEIN KDPE"/>
    <property type="match status" value="1"/>
</dbReference>
<dbReference type="InterPro" id="IPR039420">
    <property type="entry name" value="WalR-like"/>
</dbReference>
<evidence type="ECO:0000313" key="10">
    <source>
        <dbReference type="EMBL" id="NWJ48403.1"/>
    </source>
</evidence>
<dbReference type="GO" id="GO:0005829">
    <property type="term" value="C:cytosol"/>
    <property type="evidence" value="ECO:0007669"/>
    <property type="project" value="TreeGrafter"/>
</dbReference>
<sequence>MKILVVDDDKNIVEAITIGFQLQWQEVEVLTAPDGEKGLDMFYENNPDIILLDVMMPHKDGFTALKEIRRTSDVPIIMLTARGDELDKVKGLELGSDDYLTKPFSHLELFARIKAVLRRAEMPPPMNAMPSFVSGDISINFENREVLKKAIPIKMTPTEYSLLFLLARNAGRVVPFETLLDKVWGPEYREQLDYLKTYLSRLRKKLEDDPENPRYLITERGLGYRFVKIGGK</sequence>
<dbReference type="AlphaFoldDB" id="A0A8T7M8S5"/>
<evidence type="ECO:0000256" key="6">
    <source>
        <dbReference type="PROSITE-ProRule" id="PRU00169"/>
    </source>
</evidence>
<dbReference type="SMART" id="SM00862">
    <property type="entry name" value="Trans_reg_C"/>
    <property type="match status" value="1"/>
</dbReference>
<evidence type="ECO:0000256" key="3">
    <source>
        <dbReference type="ARBA" id="ARBA00023015"/>
    </source>
</evidence>
<dbReference type="SUPFAM" id="SSF46894">
    <property type="entry name" value="C-terminal effector domain of the bipartite response regulators"/>
    <property type="match status" value="1"/>
</dbReference>
<dbReference type="Gene3D" id="1.10.10.10">
    <property type="entry name" value="Winged helix-like DNA-binding domain superfamily/Winged helix DNA-binding domain"/>
    <property type="match status" value="1"/>
</dbReference>
<dbReference type="CDD" id="cd00383">
    <property type="entry name" value="trans_reg_C"/>
    <property type="match status" value="1"/>
</dbReference>
<evidence type="ECO:0000259" key="8">
    <source>
        <dbReference type="PROSITE" id="PS50110"/>
    </source>
</evidence>
<dbReference type="InterPro" id="IPR001867">
    <property type="entry name" value="OmpR/PhoB-type_DNA-bd"/>
</dbReference>
<dbReference type="GO" id="GO:0006355">
    <property type="term" value="P:regulation of DNA-templated transcription"/>
    <property type="evidence" value="ECO:0007669"/>
    <property type="project" value="InterPro"/>
</dbReference>
<keyword evidence="13" id="KW-1185">Reference proteome</keyword>
<organism evidence="10 12">
    <name type="scientific">Candidatus Chlorohelix allophototropha</name>
    <dbReference type="NCBI Taxonomy" id="3003348"/>
    <lineage>
        <taxon>Bacteria</taxon>
        <taxon>Bacillati</taxon>
        <taxon>Chloroflexota</taxon>
        <taxon>Chloroflexia</taxon>
        <taxon>Candidatus Chloroheliales</taxon>
        <taxon>Candidatus Chloroheliaceae</taxon>
        <taxon>Candidatus Chlorohelix</taxon>
    </lineage>
</organism>
<feature type="domain" description="Response regulatory" evidence="8">
    <location>
        <begin position="2"/>
        <end position="117"/>
    </location>
</feature>
<dbReference type="PROSITE" id="PS51755">
    <property type="entry name" value="OMPR_PHOB"/>
    <property type="match status" value="1"/>
</dbReference>
<protein>
    <submittedName>
        <fullName evidence="10">Response regulator transcription factor</fullName>
    </submittedName>
</protein>
<evidence type="ECO:0000256" key="4">
    <source>
        <dbReference type="ARBA" id="ARBA00023125"/>
    </source>
</evidence>
<dbReference type="InterPro" id="IPR016032">
    <property type="entry name" value="Sig_transdc_resp-reg_C-effctor"/>
</dbReference>
<reference evidence="11" key="2">
    <citation type="journal article" date="2024" name="Nature">
        <title>Anoxygenic phototroph of the Chloroflexota uses a type I reaction centre.</title>
        <authorList>
            <person name="Tsuji J.M."/>
            <person name="Shaw N.A."/>
            <person name="Nagashima S."/>
            <person name="Venkiteswaran J.J."/>
            <person name="Schiff S.L."/>
            <person name="Watanabe T."/>
            <person name="Fukui M."/>
            <person name="Hanada S."/>
            <person name="Tank M."/>
            <person name="Neufeld J.D."/>
        </authorList>
    </citation>
    <scope>NUCLEOTIDE SEQUENCE</scope>
    <source>
        <strain evidence="11">L227-S17</strain>
    </source>
</reference>
<accession>A0A8T7M8S5</accession>
<evidence type="ECO:0000256" key="2">
    <source>
        <dbReference type="ARBA" id="ARBA00023012"/>
    </source>
</evidence>
<dbReference type="InterPro" id="IPR001789">
    <property type="entry name" value="Sig_transdc_resp-reg_receiver"/>
</dbReference>
<dbReference type="GO" id="GO:0000976">
    <property type="term" value="F:transcription cis-regulatory region binding"/>
    <property type="evidence" value="ECO:0007669"/>
    <property type="project" value="TreeGrafter"/>
</dbReference>
<dbReference type="InterPro" id="IPR036388">
    <property type="entry name" value="WH-like_DNA-bd_sf"/>
</dbReference>
<dbReference type="RefSeq" id="WP_341470242.1">
    <property type="nucleotide sequence ID" value="NZ_CP128400.1"/>
</dbReference>
<gene>
    <name evidence="10" type="ORF">HXX08_21310</name>
    <name evidence="11" type="ORF">OZ401_003946</name>
</gene>
<evidence type="ECO:0000259" key="9">
    <source>
        <dbReference type="PROSITE" id="PS51755"/>
    </source>
</evidence>
<feature type="modified residue" description="4-aspartylphosphate" evidence="6">
    <location>
        <position position="53"/>
    </location>
</feature>
<dbReference type="SUPFAM" id="SSF52172">
    <property type="entry name" value="CheY-like"/>
    <property type="match status" value="1"/>
</dbReference>
<evidence type="ECO:0000256" key="7">
    <source>
        <dbReference type="PROSITE-ProRule" id="PRU01091"/>
    </source>
</evidence>
<feature type="domain" description="OmpR/PhoB-type" evidence="9">
    <location>
        <begin position="129"/>
        <end position="228"/>
    </location>
</feature>
<proteinExistence type="predicted"/>
<keyword evidence="1 6" id="KW-0597">Phosphoprotein</keyword>
<dbReference type="PROSITE" id="PS50110">
    <property type="entry name" value="RESPONSE_REGULATORY"/>
    <property type="match status" value="1"/>
</dbReference>
<dbReference type="Gene3D" id="3.40.50.2300">
    <property type="match status" value="1"/>
</dbReference>
<dbReference type="Pfam" id="PF00486">
    <property type="entry name" value="Trans_reg_C"/>
    <property type="match status" value="1"/>
</dbReference>
<keyword evidence="3" id="KW-0805">Transcription regulation</keyword>
<dbReference type="PANTHER" id="PTHR48111">
    <property type="entry name" value="REGULATOR OF RPOS"/>
    <property type="match status" value="1"/>
</dbReference>
<dbReference type="Pfam" id="PF00072">
    <property type="entry name" value="Response_reg"/>
    <property type="match status" value="1"/>
</dbReference>
<dbReference type="InterPro" id="IPR011006">
    <property type="entry name" value="CheY-like_superfamily"/>
</dbReference>
<reference evidence="10 12" key="1">
    <citation type="submission" date="2020-06" db="EMBL/GenBank/DDBJ databases">
        <title>Anoxygenic phototrophic Chloroflexota member uses a Type I reaction center.</title>
        <authorList>
            <person name="Tsuji J.M."/>
            <person name="Shaw N.A."/>
            <person name="Nagashima S."/>
            <person name="Venkiteswaran J."/>
            <person name="Schiff S.L."/>
            <person name="Hanada S."/>
            <person name="Tank M."/>
            <person name="Neufeld J.D."/>
        </authorList>
    </citation>
    <scope>NUCLEOTIDE SEQUENCE [LARGE SCALE GENOMIC DNA]</scope>
    <source>
        <strain evidence="10">L227-S17</strain>
    </source>
</reference>
<dbReference type="GO" id="GO:0000156">
    <property type="term" value="F:phosphorelay response regulator activity"/>
    <property type="evidence" value="ECO:0007669"/>
    <property type="project" value="TreeGrafter"/>
</dbReference>
<evidence type="ECO:0000313" key="11">
    <source>
        <dbReference type="EMBL" id="WJW68337.1"/>
    </source>
</evidence>
<evidence type="ECO:0000313" key="12">
    <source>
        <dbReference type="Proteomes" id="UP000521676"/>
    </source>
</evidence>
<keyword evidence="4 7" id="KW-0238">DNA-binding</keyword>
<dbReference type="SMART" id="SM00448">
    <property type="entry name" value="REC"/>
    <property type="match status" value="1"/>
</dbReference>
<dbReference type="FunFam" id="3.40.50.2300:FF:000001">
    <property type="entry name" value="DNA-binding response regulator PhoB"/>
    <property type="match status" value="1"/>
</dbReference>
<dbReference type="GO" id="GO:0032993">
    <property type="term" value="C:protein-DNA complex"/>
    <property type="evidence" value="ECO:0007669"/>
    <property type="project" value="TreeGrafter"/>
</dbReference>
<dbReference type="Proteomes" id="UP001431572">
    <property type="component" value="Chromosome 2"/>
</dbReference>
<name>A0A8T7M8S5_9CHLR</name>
<feature type="DNA-binding region" description="OmpR/PhoB-type" evidence="7">
    <location>
        <begin position="129"/>
        <end position="228"/>
    </location>
</feature>
<evidence type="ECO:0000256" key="1">
    <source>
        <dbReference type="ARBA" id="ARBA00022553"/>
    </source>
</evidence>
<dbReference type="Proteomes" id="UP000521676">
    <property type="component" value="Unassembled WGS sequence"/>
</dbReference>
<evidence type="ECO:0000256" key="5">
    <source>
        <dbReference type="ARBA" id="ARBA00023163"/>
    </source>
</evidence>
<dbReference type="Gene3D" id="6.10.250.690">
    <property type="match status" value="1"/>
</dbReference>
<keyword evidence="5" id="KW-0804">Transcription</keyword>